<dbReference type="GO" id="GO:0005739">
    <property type="term" value="C:mitochondrion"/>
    <property type="evidence" value="ECO:0000318"/>
    <property type="project" value="GO_Central"/>
</dbReference>
<keyword evidence="4 11" id="KW-0547">Nucleotide-binding</keyword>
<dbReference type="OMA" id="KICHNCG"/>
<evidence type="ECO:0000256" key="7">
    <source>
        <dbReference type="ARBA" id="ARBA00023128"/>
    </source>
</evidence>
<dbReference type="GO" id="GO:0005741">
    <property type="term" value="C:mitochondrial outer membrane"/>
    <property type="evidence" value="ECO:0007669"/>
    <property type="project" value="UniProtKB-SubCell"/>
</dbReference>
<dbReference type="PROSITE" id="PS51388">
    <property type="entry name" value="GED"/>
    <property type="match status" value="1"/>
</dbReference>
<comment type="subcellular location">
    <subcellularLocation>
        <location evidence="1">Mitochondrion outer membrane</location>
        <topology evidence="1">Peripheral membrane protein</topology>
    </subcellularLocation>
</comment>
<dbReference type="GO" id="GO:0140572">
    <property type="term" value="P:vacuole fission"/>
    <property type="evidence" value="ECO:0007669"/>
    <property type="project" value="EnsemblFungi"/>
</dbReference>
<dbReference type="FunCoup" id="A0A1D8PKC9">
    <property type="interactions" value="1390"/>
</dbReference>
<feature type="compositionally biased region" description="Basic residues" evidence="12">
    <location>
        <begin position="649"/>
        <end position="658"/>
    </location>
</feature>
<dbReference type="GO" id="GO:0048312">
    <property type="term" value="P:intracellular distribution of mitochondria"/>
    <property type="evidence" value="ECO:0000318"/>
    <property type="project" value="GO_Central"/>
</dbReference>
<dbReference type="PRINTS" id="PR00195">
    <property type="entry name" value="DYNAMIN"/>
</dbReference>
<evidence type="ECO:0000256" key="4">
    <source>
        <dbReference type="ARBA" id="ARBA00022741"/>
    </source>
</evidence>
<evidence type="ECO:0000256" key="8">
    <source>
        <dbReference type="ARBA" id="ARBA00023134"/>
    </source>
</evidence>
<gene>
    <name evidence="15 16" type="primary">DNM1</name>
    <name evidence="16" type="ordered locus">CAALFM_C305520CA</name>
    <name evidence="15" type="ordered locus">orf19.6987</name>
</gene>
<dbReference type="GO" id="GO:0003924">
    <property type="term" value="F:GTPase activity"/>
    <property type="evidence" value="ECO:0000318"/>
    <property type="project" value="GO_Central"/>
</dbReference>
<dbReference type="Pfam" id="PF01031">
    <property type="entry name" value="Dynamin_M"/>
    <property type="match status" value="1"/>
</dbReference>
<accession>A0A1D8PKC9</accession>
<dbReference type="PROSITE" id="PS00410">
    <property type="entry name" value="G_DYNAMIN_1"/>
    <property type="match status" value="1"/>
</dbReference>
<keyword evidence="6" id="KW-0378">Hydrolase</keyword>
<dbReference type="SMART" id="SM00302">
    <property type="entry name" value="GED"/>
    <property type="match status" value="1"/>
</dbReference>
<dbReference type="GO" id="GO:0016050">
    <property type="term" value="P:vesicle organization"/>
    <property type="evidence" value="ECO:0007669"/>
    <property type="project" value="EnsemblFungi"/>
</dbReference>
<evidence type="ECO:0000313" key="16">
    <source>
        <dbReference type="EMBL" id="AOW28563.1"/>
    </source>
</evidence>
<dbReference type="GO" id="GO:0016020">
    <property type="term" value="C:membrane"/>
    <property type="evidence" value="ECO:0000318"/>
    <property type="project" value="GO_Central"/>
</dbReference>
<dbReference type="SUPFAM" id="SSF52540">
    <property type="entry name" value="P-loop containing nucleoside triphosphate hydrolases"/>
    <property type="match status" value="1"/>
</dbReference>
<keyword evidence="8 11" id="KW-0342">GTP-binding</keyword>
<dbReference type="EMBL" id="CP017625">
    <property type="protein sequence ID" value="AOW28563.1"/>
    <property type="molecule type" value="Genomic_DNA"/>
</dbReference>
<evidence type="ECO:0000256" key="11">
    <source>
        <dbReference type="RuleBase" id="RU003932"/>
    </source>
</evidence>
<reference evidence="16 17" key="3">
    <citation type="journal article" date="2013" name="Genome Biol.">
        <title>Assembly of a phased diploid Candida albicans genome facilitates allele-specific measurements and provides a simple model for repeat and indel structure.</title>
        <authorList>
            <person name="Muzzey D."/>
            <person name="Schwartz K."/>
            <person name="Weissman J.S."/>
            <person name="Sherlock G."/>
        </authorList>
    </citation>
    <scope>NUCLEOTIDE SEQUENCE [LARGE SCALE GENOMIC DNA]</scope>
    <source>
        <strain evidence="17">SC5314 / ATCC MYA-2876</strain>
    </source>
</reference>
<dbReference type="Gene3D" id="1.20.120.1240">
    <property type="entry name" value="Dynamin, middle domain"/>
    <property type="match status" value="2"/>
</dbReference>
<dbReference type="InterPro" id="IPR003130">
    <property type="entry name" value="GED"/>
</dbReference>
<dbReference type="PROSITE" id="PS51718">
    <property type="entry name" value="G_DYNAMIN_2"/>
    <property type="match status" value="1"/>
</dbReference>
<dbReference type="RefSeq" id="XP_714693.1">
    <property type="nucleotide sequence ID" value="XM_709600.1"/>
</dbReference>
<dbReference type="GO" id="GO:0032153">
    <property type="term" value="C:cell division site"/>
    <property type="evidence" value="ECO:0007669"/>
    <property type="project" value="EnsemblFungi"/>
</dbReference>
<reference evidence="16 17" key="2">
    <citation type="journal article" date="2007" name="Genome Biol.">
        <title>Assembly of the Candida albicans genome into sixteen supercontigs aligned on the eight chromosomes.</title>
        <authorList>
            <person name="van het Hoog M."/>
            <person name="Rast T.J."/>
            <person name="Martchenko M."/>
            <person name="Grindle S."/>
            <person name="Dignard D."/>
            <person name="Hogues H."/>
            <person name="Cuomo C."/>
            <person name="Berriman M."/>
            <person name="Scherer S."/>
            <person name="Magee B.B."/>
            <person name="Whiteway M."/>
            <person name="Chibana H."/>
            <person name="Nantel A."/>
            <person name="Magee P.T."/>
        </authorList>
    </citation>
    <scope>GENOME REANNOTATION</scope>
    <source>
        <strain evidence="17">SC5314 / ATCC MYA-2876</strain>
    </source>
</reference>
<dbReference type="OrthoDB" id="5061070at2759"/>
<comment type="similarity">
    <text evidence="11">Belongs to the TRAFAC class dynamin-like GTPase superfamily. Dynamin/Fzo/YdjA family.</text>
</comment>
<dbReference type="InterPro" id="IPR027417">
    <property type="entry name" value="P-loop_NTPase"/>
</dbReference>
<dbReference type="GeneID" id="3643673"/>
<dbReference type="GO" id="GO:0016236">
    <property type="term" value="P:macroautophagy"/>
    <property type="evidence" value="ECO:0007669"/>
    <property type="project" value="EnsemblFungi"/>
</dbReference>
<dbReference type="InterPro" id="IPR000375">
    <property type="entry name" value="Dynamin_stalk"/>
</dbReference>
<dbReference type="CGD" id="CAL0000174679">
    <property type="gene designation" value="DNM1"/>
</dbReference>
<dbReference type="GO" id="GO:0097753">
    <property type="term" value="P:membrane bending"/>
    <property type="evidence" value="ECO:0007669"/>
    <property type="project" value="EnsemblFungi"/>
</dbReference>
<evidence type="ECO:0000256" key="5">
    <source>
        <dbReference type="ARBA" id="ARBA00022787"/>
    </source>
</evidence>
<dbReference type="InterPro" id="IPR045063">
    <property type="entry name" value="Dynamin_N"/>
</dbReference>
<dbReference type="GO" id="GO:0005737">
    <property type="term" value="C:cytoplasm"/>
    <property type="evidence" value="ECO:0000318"/>
    <property type="project" value="GO_Central"/>
</dbReference>
<name>A0A1D8PKC9_CANAL</name>
<dbReference type="FunFam" id="1.20.120.1240:FF:000002">
    <property type="entry name" value="Dynamin-1-like protein isoform 1"/>
    <property type="match status" value="1"/>
</dbReference>
<keyword evidence="7" id="KW-0496">Mitochondrion</keyword>
<dbReference type="FunFam" id="1.20.120.1240:FF:000029">
    <property type="entry name" value="Dynamin GTPase, variant"/>
    <property type="match status" value="1"/>
</dbReference>
<evidence type="ECO:0000256" key="1">
    <source>
        <dbReference type="ARBA" id="ARBA00004450"/>
    </source>
</evidence>
<evidence type="ECO:0000256" key="10">
    <source>
        <dbReference type="ARBA" id="ARBA00048040"/>
    </source>
</evidence>
<feature type="domain" description="GED" evidence="13">
    <location>
        <begin position="779"/>
        <end position="866"/>
    </location>
</feature>
<dbReference type="eggNOG" id="KOG0446">
    <property type="taxonomic scope" value="Eukaryota"/>
</dbReference>
<dbReference type="GO" id="GO:0000001">
    <property type="term" value="P:mitochondrion inheritance"/>
    <property type="evidence" value="ECO:0007669"/>
    <property type="project" value="EnsemblFungi"/>
</dbReference>
<sequence>MSFQDLIPVVNKLQDIVTTTQVSDIDLPILAVVGSQSCGKSSVLENIVGKDFLPRGTGIVTRRPLVLQLINVSEDDPIVTKVPPQQQQQQQQQSQSQYSDSSDEINLEDHLRKMNGSTKSKKPSAEWGEFLHIPNKRFYNFSDIRREIENETLRIAGQNKGISRLPINLKIYSPNVLNLTLVDLPGLTKIPIGDQPTDIEKQTRSLILEYISKQNCIILAVSPANVDLVNSESLKLGRQVDPTGKRTIGILTKLDLMDQGTNALDILKGNVYPLKLGFIGIVNRSQQDISEHKSLDESLFDEQQFFANHPAYKTMAKRCGTKYLAQTLNKILMNHIRERLPDIKAKLNTLIGQTEHELASYGDGFGFGDSKESRGAMVLTLMTKFANSFVGSIEGTSVNETAARELCGGARIYYIYNEIFGSQLASINPTHNLSIHDIRTAIRNSTGPRPSLFVPELAFDILVKPQIKLLEAPAHRCVELVYEELMKIVHSVCTADIGTEMSRYPRLQNKLIEVVSDLLRERLGPTIKYVESLIEINKAYINTNHPNFVGAAKAMSIVVAEREKQKELESSSRLRLASERILNKKNHKDYEEEEEEDKENQDGNNSEEVVEDLEADIKSVDDVIPKSNRRRATSTRTYSVRSESTSGHYHQHQHHQGHLHQQSSSSYLNYFLGKDPVVHQQHLQTQAQLNPTPFKFPPPQEASSLQFNTTFINSNTSTTTPIANNNHNHHNGGMMSTFENNSNLPDEFGNKLALSDSTVSSFESDELIHELSEREQMECELIRRLIISYFSIVRETIQDQVPKAIMCLLVNHIKQEIQNRLVVKLYNENMFDELLQEDETIQAEREKCIELLKTYREASDIISEVF</sequence>
<feature type="region of interest" description="Disordered" evidence="12">
    <location>
        <begin position="79"/>
        <end position="103"/>
    </location>
</feature>
<dbReference type="SMR" id="A0A1D8PKC9"/>
<dbReference type="GO" id="GO:0005874">
    <property type="term" value="C:microtubule"/>
    <property type="evidence" value="ECO:0000318"/>
    <property type="project" value="GO_Central"/>
</dbReference>
<dbReference type="KEGG" id="cal:CAALFM_C305520CA"/>
<dbReference type="InParanoid" id="A0A1D8PKC9"/>
<evidence type="ECO:0000256" key="12">
    <source>
        <dbReference type="SAM" id="MobiDB-lite"/>
    </source>
</evidence>
<dbReference type="GO" id="GO:0000266">
    <property type="term" value="P:mitochondrial fission"/>
    <property type="evidence" value="ECO:0000315"/>
    <property type="project" value="CGD"/>
</dbReference>
<organism evidence="16 17">
    <name type="scientific">Candida albicans (strain SC5314 / ATCC MYA-2876)</name>
    <name type="common">Yeast</name>
    <dbReference type="NCBI Taxonomy" id="237561"/>
    <lineage>
        <taxon>Eukaryota</taxon>
        <taxon>Fungi</taxon>
        <taxon>Dikarya</taxon>
        <taxon>Ascomycota</taxon>
        <taxon>Saccharomycotina</taxon>
        <taxon>Pichiomycetes</taxon>
        <taxon>Debaryomycetaceae</taxon>
        <taxon>Candida/Lodderomyces clade</taxon>
        <taxon>Candida</taxon>
    </lineage>
</organism>
<keyword evidence="17" id="KW-1185">Reference proteome</keyword>
<dbReference type="InterPro" id="IPR019762">
    <property type="entry name" value="Dynamin_GTPase_CS"/>
</dbReference>
<keyword evidence="9" id="KW-0472">Membrane</keyword>
<evidence type="ECO:0000256" key="2">
    <source>
        <dbReference type="ARBA" id="ARBA00011980"/>
    </source>
</evidence>
<evidence type="ECO:0000259" key="13">
    <source>
        <dbReference type="PROSITE" id="PS51388"/>
    </source>
</evidence>
<dbReference type="InterPro" id="IPR001401">
    <property type="entry name" value="Dynamin_GTPase"/>
</dbReference>
<dbReference type="PANTHER" id="PTHR11566:SF235">
    <property type="entry name" value="DYNAMIN-RELATED PROTEIN DNM1"/>
    <property type="match status" value="1"/>
</dbReference>
<feature type="region of interest" description="Disordered" evidence="12">
    <location>
        <begin position="585"/>
        <end position="662"/>
    </location>
</feature>
<dbReference type="GO" id="GO:0016559">
    <property type="term" value="P:peroxisome fission"/>
    <property type="evidence" value="ECO:0000318"/>
    <property type="project" value="GO_Central"/>
</dbReference>
<dbReference type="InterPro" id="IPR030381">
    <property type="entry name" value="G_DYNAMIN_dom"/>
</dbReference>
<dbReference type="AlphaFoldDB" id="A0A1D8PKC9"/>
<dbReference type="GO" id="GO:0015886">
    <property type="term" value="P:heme transport"/>
    <property type="evidence" value="ECO:0007669"/>
    <property type="project" value="EnsemblFungi"/>
</dbReference>
<dbReference type="InterPro" id="IPR020850">
    <property type="entry name" value="GED_dom"/>
</dbReference>
<proteinExistence type="inferred from homology"/>
<dbReference type="GO" id="GO:0005525">
    <property type="term" value="F:GTP binding"/>
    <property type="evidence" value="ECO:0007669"/>
    <property type="project" value="UniProtKB-KW"/>
</dbReference>
<dbReference type="VEuPathDB" id="FungiDB:C3_05520C_A"/>
<evidence type="ECO:0000256" key="6">
    <source>
        <dbReference type="ARBA" id="ARBA00022801"/>
    </source>
</evidence>
<dbReference type="EC" id="3.6.5.5" evidence="2"/>
<dbReference type="Proteomes" id="UP000000559">
    <property type="component" value="Chromosome 3"/>
</dbReference>
<dbReference type="Pfam" id="PF00350">
    <property type="entry name" value="Dynamin_N"/>
    <property type="match status" value="1"/>
</dbReference>
<dbReference type="GO" id="GO:0090149">
    <property type="term" value="P:mitochondrial membrane fission"/>
    <property type="evidence" value="ECO:0007669"/>
    <property type="project" value="EnsemblFungi"/>
</dbReference>
<feature type="compositionally biased region" description="Basic and acidic residues" evidence="12">
    <location>
        <begin position="615"/>
        <end position="624"/>
    </location>
</feature>
<keyword evidence="5" id="KW-1000">Mitochondrion outer membrane</keyword>
<evidence type="ECO:0000259" key="14">
    <source>
        <dbReference type="PROSITE" id="PS51718"/>
    </source>
</evidence>
<dbReference type="GO" id="GO:0051260">
    <property type="term" value="P:protein homooligomerization"/>
    <property type="evidence" value="ECO:0007669"/>
    <property type="project" value="EnsemblFungi"/>
</dbReference>
<reference evidence="16 17" key="1">
    <citation type="journal article" date="2004" name="Proc. Natl. Acad. Sci. U.S.A.">
        <title>The diploid genome sequence of Candida albicans.</title>
        <authorList>
            <person name="Jones T."/>
            <person name="Federspiel N.A."/>
            <person name="Chibana H."/>
            <person name="Dungan J."/>
            <person name="Kalman S."/>
            <person name="Magee B.B."/>
            <person name="Newport G."/>
            <person name="Thorstenson Y.R."/>
            <person name="Agabian N."/>
            <person name="Magee P.T."/>
            <person name="Davis R.W."/>
            <person name="Scherer S."/>
        </authorList>
    </citation>
    <scope>NUCLEOTIDE SEQUENCE [LARGE SCALE GENOMIC DNA]</scope>
    <source>
        <strain evidence="17">SC5314 / ATCC MYA-2876</strain>
    </source>
</reference>
<dbReference type="SMART" id="SM00053">
    <property type="entry name" value="DYNc"/>
    <property type="match status" value="1"/>
</dbReference>
<evidence type="ECO:0000256" key="9">
    <source>
        <dbReference type="ARBA" id="ARBA00023136"/>
    </source>
</evidence>
<dbReference type="GO" id="GO:0034643">
    <property type="term" value="P:establishment of mitochondrion localization, microtubule-mediated"/>
    <property type="evidence" value="ECO:0007669"/>
    <property type="project" value="EnsemblFungi"/>
</dbReference>
<dbReference type="GO" id="GO:0042802">
    <property type="term" value="F:identical protein binding"/>
    <property type="evidence" value="ECO:0007669"/>
    <property type="project" value="EnsemblFungi"/>
</dbReference>
<dbReference type="STRING" id="237561.A0A1D8PKC9"/>
<dbReference type="InterPro" id="IPR022812">
    <property type="entry name" value="Dynamin"/>
</dbReference>
<feature type="compositionally biased region" description="Polar residues" evidence="12">
    <location>
        <begin position="634"/>
        <end position="645"/>
    </location>
</feature>
<dbReference type="PANTHER" id="PTHR11566">
    <property type="entry name" value="DYNAMIN"/>
    <property type="match status" value="1"/>
</dbReference>
<keyword evidence="3" id="KW-0597">Phosphoprotein</keyword>
<feature type="domain" description="Dynamin-type G" evidence="14">
    <location>
        <begin position="24"/>
        <end position="341"/>
    </location>
</feature>
<evidence type="ECO:0000313" key="15">
    <source>
        <dbReference type="CGD" id="CAL0000174679"/>
    </source>
</evidence>
<dbReference type="CDD" id="cd08771">
    <property type="entry name" value="DLP_1"/>
    <property type="match status" value="1"/>
</dbReference>
<dbReference type="Pfam" id="PF02212">
    <property type="entry name" value="GED"/>
    <property type="match status" value="1"/>
</dbReference>
<dbReference type="Gene3D" id="3.40.50.300">
    <property type="entry name" value="P-loop containing nucleotide triphosphate hydrolases"/>
    <property type="match status" value="1"/>
</dbReference>
<dbReference type="GO" id="GO:0005777">
    <property type="term" value="C:peroxisome"/>
    <property type="evidence" value="ECO:0000318"/>
    <property type="project" value="GO_Central"/>
</dbReference>
<evidence type="ECO:0000256" key="3">
    <source>
        <dbReference type="ARBA" id="ARBA00022553"/>
    </source>
</evidence>
<comment type="catalytic activity">
    <reaction evidence="10">
        <text>GTP + H2O = GDP + phosphate + H(+)</text>
        <dbReference type="Rhea" id="RHEA:19669"/>
        <dbReference type="ChEBI" id="CHEBI:15377"/>
        <dbReference type="ChEBI" id="CHEBI:15378"/>
        <dbReference type="ChEBI" id="CHEBI:37565"/>
        <dbReference type="ChEBI" id="CHEBI:43474"/>
        <dbReference type="ChEBI" id="CHEBI:58189"/>
        <dbReference type="EC" id="3.6.5.5"/>
    </reaction>
</comment>
<protein>
    <recommendedName>
        <fullName evidence="2">dynamin GTPase</fullName>
        <ecNumber evidence="2">3.6.5.5</ecNumber>
    </recommendedName>
</protein>
<dbReference type="GO" id="GO:0005829">
    <property type="term" value="C:cytosol"/>
    <property type="evidence" value="ECO:0007669"/>
    <property type="project" value="EnsemblFungi"/>
</dbReference>
<feature type="compositionally biased region" description="Low complexity" evidence="12">
    <location>
        <begin position="85"/>
        <end position="100"/>
    </location>
</feature>
<dbReference type="GO" id="GO:0008017">
    <property type="term" value="F:microtubule binding"/>
    <property type="evidence" value="ECO:0000318"/>
    <property type="project" value="GO_Central"/>
</dbReference>
<evidence type="ECO:0000313" key="17">
    <source>
        <dbReference type="Proteomes" id="UP000000559"/>
    </source>
</evidence>